<organism evidence="2 3">
    <name type="scientific">Escherichia coli</name>
    <dbReference type="NCBI Taxonomy" id="562"/>
    <lineage>
        <taxon>Bacteria</taxon>
        <taxon>Pseudomonadati</taxon>
        <taxon>Pseudomonadota</taxon>
        <taxon>Gammaproteobacteria</taxon>
        <taxon>Enterobacterales</taxon>
        <taxon>Enterobacteriaceae</taxon>
        <taxon>Escherichia</taxon>
    </lineage>
</organism>
<sequence length="88" mass="10277">MFERSVGNATRRVNVTPFYVWTCSENYNLVFCFGIIFIIKTEFCINFPSRKTTKKSITIHVHFFKQFLKTDSGYGAMGIFSTQCFYSN</sequence>
<name>A0A854BH71_ECOLX</name>
<gene>
    <name evidence="2" type="ORF">AWP47_24250</name>
</gene>
<evidence type="ECO:0000313" key="3">
    <source>
        <dbReference type="Proteomes" id="UP000185794"/>
    </source>
</evidence>
<evidence type="ECO:0000313" key="2">
    <source>
        <dbReference type="EMBL" id="OKV05872.1"/>
    </source>
</evidence>
<comment type="caution">
    <text evidence="2">The sequence shown here is derived from an EMBL/GenBank/DDBJ whole genome shotgun (WGS) entry which is preliminary data.</text>
</comment>
<reference evidence="2 3" key="1">
    <citation type="journal article" date="2017" name="Front. Cell. Infect. Microbiol.">
        <title>Chaperone-usher pili loci of human colonization factor-negative enterotoxigenic Escherichia coli.</title>
        <authorList>
            <person name="Del Canto F."/>
            <person name="Vidal R."/>
            <person name="Stine O.C."/>
            <person name="Pop M."/>
        </authorList>
    </citation>
    <scope>NUCLEOTIDE SEQUENCE [LARGE SCALE GENOMIC DNA]</scope>
    <source>
        <strain evidence="2 3">700324</strain>
    </source>
</reference>
<dbReference type="AlphaFoldDB" id="A0A854BH71"/>
<keyword evidence="1" id="KW-0472">Membrane</keyword>
<dbReference type="EMBL" id="LRKC01000163">
    <property type="protein sequence ID" value="OKV05872.1"/>
    <property type="molecule type" value="Genomic_DNA"/>
</dbReference>
<proteinExistence type="predicted"/>
<dbReference type="Proteomes" id="UP000185794">
    <property type="component" value="Unassembled WGS sequence"/>
</dbReference>
<feature type="transmembrane region" description="Helical" evidence="1">
    <location>
        <begin position="27"/>
        <end position="45"/>
    </location>
</feature>
<protein>
    <submittedName>
        <fullName evidence="2">Uncharacterized protein</fullName>
    </submittedName>
</protein>
<keyword evidence="1" id="KW-0812">Transmembrane</keyword>
<evidence type="ECO:0000256" key="1">
    <source>
        <dbReference type="SAM" id="Phobius"/>
    </source>
</evidence>
<keyword evidence="1" id="KW-1133">Transmembrane helix</keyword>
<accession>A0A854BH71</accession>